<keyword evidence="1" id="KW-0732">Signal</keyword>
<dbReference type="Proteomes" id="UP000282125">
    <property type="component" value="Unassembled WGS sequence"/>
</dbReference>
<dbReference type="SUPFAM" id="SSF53850">
    <property type="entry name" value="Periplasmic binding protein-like II"/>
    <property type="match status" value="1"/>
</dbReference>
<protein>
    <submittedName>
        <fullName evidence="2">TAXI family TRAP transporter solute-binding subunit</fullName>
    </submittedName>
</protein>
<dbReference type="AlphaFoldDB" id="A0A3P3DRX0"/>
<evidence type="ECO:0000313" key="2">
    <source>
        <dbReference type="EMBL" id="RRH76987.1"/>
    </source>
</evidence>
<keyword evidence="3" id="KW-1185">Reference proteome</keyword>
<dbReference type="Pfam" id="PF16868">
    <property type="entry name" value="NMT1_3"/>
    <property type="match status" value="1"/>
</dbReference>
<evidence type="ECO:0000256" key="1">
    <source>
        <dbReference type="SAM" id="SignalP"/>
    </source>
</evidence>
<dbReference type="PANTHER" id="PTHR42941">
    <property type="entry name" value="SLL1037 PROTEIN"/>
    <property type="match status" value="1"/>
</dbReference>
<dbReference type="InterPro" id="IPR011852">
    <property type="entry name" value="TRAP_TAXI"/>
</dbReference>
<reference evidence="2 3" key="1">
    <citation type="submission" date="2018-11" db="EMBL/GenBank/DDBJ databases">
        <title>Gemmobacter sp. nov., YIM 102744-1 draft genome.</title>
        <authorList>
            <person name="Li G."/>
            <person name="Jiang Y."/>
        </authorList>
    </citation>
    <scope>NUCLEOTIDE SEQUENCE [LARGE SCALE GENOMIC DNA]</scope>
    <source>
        <strain evidence="2 3">YIM 102744-1</strain>
    </source>
</reference>
<dbReference type="PANTHER" id="PTHR42941:SF1">
    <property type="entry name" value="SLL1037 PROTEIN"/>
    <property type="match status" value="1"/>
</dbReference>
<dbReference type="RefSeq" id="WP_124963932.1">
    <property type="nucleotide sequence ID" value="NZ_RRAZ01000005.1"/>
</dbReference>
<dbReference type="NCBIfam" id="TIGR02122">
    <property type="entry name" value="TRAP_TAXI"/>
    <property type="match status" value="1"/>
</dbReference>
<accession>A0A3P3DRX0</accession>
<proteinExistence type="predicted"/>
<sequence>MRTILAGSLVSAVALTAAATAARAEFINILTGGTSGVYYPLGVALSEIYAKGIEGSRTQVQATKASVENLNLLASGKGELAFALGDSVQSAWAGDTEAGFKTPLTNLRAVGGIYNNYVQVVAEAAAGVKTITDLKGKSISVGAPASGTELNARAIFKAAGMSYDDMSKVEYLPFGESAELIKNRQIQSTLSSAGLGAAFIKDLATTHEITVVEVPAEIVNAIGAPYVADVIPAGTYKGQDADVPTAAITNILVTSDKVSEETVYQMTKLLFENIDALKSAHSAAAAIDAANAINALPIPLHPGAEKYYREIGVLK</sequence>
<feature type="signal peptide" evidence="1">
    <location>
        <begin position="1"/>
        <end position="24"/>
    </location>
</feature>
<evidence type="ECO:0000313" key="3">
    <source>
        <dbReference type="Proteomes" id="UP000282125"/>
    </source>
</evidence>
<feature type="chain" id="PRO_5018317176" evidence="1">
    <location>
        <begin position="25"/>
        <end position="315"/>
    </location>
</feature>
<organism evidence="2 3">
    <name type="scientific">Falsigemmobacter faecalis</name>
    <dbReference type="NCBI Taxonomy" id="2488730"/>
    <lineage>
        <taxon>Bacteria</taxon>
        <taxon>Pseudomonadati</taxon>
        <taxon>Pseudomonadota</taxon>
        <taxon>Alphaproteobacteria</taxon>
        <taxon>Rhodobacterales</taxon>
        <taxon>Paracoccaceae</taxon>
        <taxon>Falsigemmobacter</taxon>
    </lineage>
</organism>
<dbReference type="EMBL" id="RRAZ01000005">
    <property type="protein sequence ID" value="RRH76987.1"/>
    <property type="molecule type" value="Genomic_DNA"/>
</dbReference>
<comment type="caution">
    <text evidence="2">The sequence shown here is derived from an EMBL/GenBank/DDBJ whole genome shotgun (WGS) entry which is preliminary data.</text>
</comment>
<name>A0A3P3DRX0_9RHOB</name>
<dbReference type="OrthoDB" id="9776669at2"/>
<gene>
    <name evidence="2" type="ORF">EG244_04695</name>
</gene>
<dbReference type="Gene3D" id="3.40.190.10">
    <property type="entry name" value="Periplasmic binding protein-like II"/>
    <property type="match status" value="2"/>
</dbReference>
<dbReference type="CDD" id="cd13567">
    <property type="entry name" value="PBP2_TtGluBP"/>
    <property type="match status" value="1"/>
</dbReference>